<evidence type="ECO:0000313" key="2">
    <source>
        <dbReference type="Proteomes" id="UP000789739"/>
    </source>
</evidence>
<accession>A0A9N9H5Q0</accession>
<organism evidence="1 2">
    <name type="scientific">Paraglomus brasilianum</name>
    <dbReference type="NCBI Taxonomy" id="144538"/>
    <lineage>
        <taxon>Eukaryota</taxon>
        <taxon>Fungi</taxon>
        <taxon>Fungi incertae sedis</taxon>
        <taxon>Mucoromycota</taxon>
        <taxon>Glomeromycotina</taxon>
        <taxon>Glomeromycetes</taxon>
        <taxon>Paraglomerales</taxon>
        <taxon>Paraglomeraceae</taxon>
        <taxon>Paraglomus</taxon>
    </lineage>
</organism>
<keyword evidence="2" id="KW-1185">Reference proteome</keyword>
<evidence type="ECO:0000313" key="1">
    <source>
        <dbReference type="EMBL" id="CAG8649192.1"/>
    </source>
</evidence>
<dbReference type="Proteomes" id="UP000789739">
    <property type="component" value="Unassembled WGS sequence"/>
</dbReference>
<dbReference type="EMBL" id="CAJVPI010002765">
    <property type="protein sequence ID" value="CAG8649192.1"/>
    <property type="molecule type" value="Genomic_DNA"/>
</dbReference>
<sequence>MTIIMSSKKRTIDESNASFINNKWRTGNQETLKNGIQCIPFTARGEEESLLDIALLNYNPSGTEIQLSSQKERLIMGIARWIMGLEHHCVSHKLDESQVGAAVVVAAKIQEKSPITDYKCLVILTEVELIVIEDKNLADQCAGHEIYSRNQIHKRNKCPPQSIVFQVRMDTIPEVSFKGDELFRREIYSNTEGEKRELRGMSESELIDLNCSSTSSKRDWALFYTTYMGAGRMTEFEDAAQKYSSER</sequence>
<comment type="caution">
    <text evidence="1">The sequence shown here is derived from an EMBL/GenBank/DDBJ whole genome shotgun (WGS) entry which is preliminary data.</text>
</comment>
<dbReference type="AlphaFoldDB" id="A0A9N9H5Q0"/>
<gene>
    <name evidence="1" type="ORF">PBRASI_LOCUS10184</name>
</gene>
<reference evidence="1" key="1">
    <citation type="submission" date="2021-06" db="EMBL/GenBank/DDBJ databases">
        <authorList>
            <person name="Kallberg Y."/>
            <person name="Tangrot J."/>
            <person name="Rosling A."/>
        </authorList>
    </citation>
    <scope>NUCLEOTIDE SEQUENCE</scope>
    <source>
        <strain evidence="1">BR232B</strain>
    </source>
</reference>
<name>A0A9N9H5Q0_9GLOM</name>
<protein>
    <submittedName>
        <fullName evidence="1">8941_t:CDS:1</fullName>
    </submittedName>
</protein>
<proteinExistence type="predicted"/>